<organism evidence="2 3">
    <name type="scientific">Ascaris lumbricoides</name>
    <name type="common">Giant roundworm</name>
    <dbReference type="NCBI Taxonomy" id="6252"/>
    <lineage>
        <taxon>Eukaryota</taxon>
        <taxon>Metazoa</taxon>
        <taxon>Ecdysozoa</taxon>
        <taxon>Nematoda</taxon>
        <taxon>Chromadorea</taxon>
        <taxon>Rhabditida</taxon>
        <taxon>Spirurina</taxon>
        <taxon>Ascaridomorpha</taxon>
        <taxon>Ascaridoidea</taxon>
        <taxon>Ascarididae</taxon>
        <taxon>Ascaris</taxon>
    </lineage>
</organism>
<sequence length="87" mass="9380">MQPNGSATTNVINGQLTGTTLPPGQPGYLPIYAGDRHTHSGRIQDVQTMDAPFFNSLVIAFTELIQHRENCIAKEGQCLIESAALVL</sequence>
<reference evidence="3" key="1">
    <citation type="submission" date="2017-02" db="UniProtKB">
        <authorList>
            <consortium name="WormBaseParasite"/>
        </authorList>
    </citation>
    <scope>IDENTIFICATION</scope>
</reference>
<proteinExistence type="predicted"/>
<evidence type="ECO:0000313" key="3">
    <source>
        <dbReference type="WBParaSite" id="ALUE_0001049401-mRNA-1"/>
    </source>
</evidence>
<feature type="compositionally biased region" description="Polar residues" evidence="1">
    <location>
        <begin position="1"/>
        <end position="22"/>
    </location>
</feature>
<feature type="region of interest" description="Disordered" evidence="1">
    <location>
        <begin position="1"/>
        <end position="25"/>
    </location>
</feature>
<evidence type="ECO:0000256" key="1">
    <source>
        <dbReference type="SAM" id="MobiDB-lite"/>
    </source>
</evidence>
<evidence type="ECO:0000313" key="2">
    <source>
        <dbReference type="Proteomes" id="UP000036681"/>
    </source>
</evidence>
<dbReference type="AlphaFoldDB" id="A0A0M3I253"/>
<dbReference type="Proteomes" id="UP000036681">
    <property type="component" value="Unplaced"/>
</dbReference>
<protein>
    <submittedName>
        <fullName evidence="3">Uncharacterized protein</fullName>
    </submittedName>
</protein>
<accession>A0A0M3I253</accession>
<name>A0A0M3I253_ASCLU</name>
<keyword evidence="2" id="KW-1185">Reference proteome</keyword>
<dbReference type="WBParaSite" id="ALUE_0001049401-mRNA-1">
    <property type="protein sequence ID" value="ALUE_0001049401-mRNA-1"/>
    <property type="gene ID" value="ALUE_0001049401"/>
</dbReference>